<dbReference type="EMBL" id="MCFF01000054">
    <property type="protein sequence ID" value="ORZ04830.1"/>
    <property type="molecule type" value="Genomic_DNA"/>
</dbReference>
<organism evidence="1 2">
    <name type="scientific">Lobosporangium transversale</name>
    <dbReference type="NCBI Taxonomy" id="64571"/>
    <lineage>
        <taxon>Eukaryota</taxon>
        <taxon>Fungi</taxon>
        <taxon>Fungi incertae sedis</taxon>
        <taxon>Mucoromycota</taxon>
        <taxon>Mortierellomycotina</taxon>
        <taxon>Mortierellomycetes</taxon>
        <taxon>Mortierellales</taxon>
        <taxon>Mortierellaceae</taxon>
        <taxon>Lobosporangium</taxon>
    </lineage>
</organism>
<name>A0A1Y2G9N3_9FUNG</name>
<dbReference type="InParanoid" id="A0A1Y2G9N3"/>
<accession>A0A1Y2G9N3</accession>
<dbReference type="SUPFAM" id="SSF52047">
    <property type="entry name" value="RNI-like"/>
    <property type="match status" value="1"/>
</dbReference>
<evidence type="ECO:0000313" key="1">
    <source>
        <dbReference type="EMBL" id="ORZ04830.1"/>
    </source>
</evidence>
<protein>
    <submittedName>
        <fullName evidence="1">Uncharacterized protein</fullName>
    </submittedName>
</protein>
<gene>
    <name evidence="1" type="ORF">BCR41DRAFT_425740</name>
</gene>
<dbReference type="Gene3D" id="3.80.10.10">
    <property type="entry name" value="Ribonuclease Inhibitor"/>
    <property type="match status" value="1"/>
</dbReference>
<comment type="caution">
    <text evidence="1">The sequence shown here is derived from an EMBL/GenBank/DDBJ whole genome shotgun (WGS) entry which is preliminary data.</text>
</comment>
<proteinExistence type="predicted"/>
<dbReference type="InterPro" id="IPR032675">
    <property type="entry name" value="LRR_dom_sf"/>
</dbReference>
<dbReference type="RefSeq" id="XP_021876767.1">
    <property type="nucleotide sequence ID" value="XM_022030619.1"/>
</dbReference>
<dbReference type="AlphaFoldDB" id="A0A1Y2G9N3"/>
<dbReference type="GeneID" id="33572460"/>
<keyword evidence="2" id="KW-1185">Reference proteome</keyword>
<evidence type="ECO:0000313" key="2">
    <source>
        <dbReference type="Proteomes" id="UP000193648"/>
    </source>
</evidence>
<sequence length="1184" mass="132991">MASSGTTNQLRQAFQFCTPSGQPYHSDIVRLNVCKDIETGEHFVLWKDIQHVFSNVQHIQHGNKTVLFQTDKNGQFLEPQRIQYHCGVVLDAIVGPSAPLHGTTISDITPAASPKPTSLDLTSLEIEALAIQDINLDPHPSFYNHEIPDSFPQPSEKKDTTINSSICEGVNNGKEIVEQLLDDHHGVISHNKTEQYTMAEIQKRMGKTQQQQRKTTETTDLTPKEALQVQHHRHFQAPKCPDIIYSRIHSIISQTHEPHRDPTPRLFIVLPKSNYQSYQNNNALKPFSYQFKVYFICECGAHTMTNTNYGATLNETHLVNHPGYDLDRPEEFFERYGPYVLVMLQMVKYGYRSAETIVPPLAHCGMVKEMDCGPKYLKATASAFGSLIDWMIEYIQKQIEAGSKSLETQSDTYKEFKSEDLQELECHLIMRDDSRTPGNLYRMITDEGHSKWVCRDHYANGYRAWMITSLARFVEVYNGSYLEEVGKIEIALTSRDMARQFYDAMVKASSVVELNVSWDWDATAGDLQEFATAVTKANVTVMSLDGSGLLGKGMDMTDRFRPIVQLLCNGRIQSMSLISFEKFFDCTDTTSMTSAPKLRRLFLGTGVLKTVSSIFALRNVLAHCPSLADLVICGLVPGMVLESFVGHNSLMVQTLNTLELRYNTASLQVNYFQGEPVESAMKITELAEGFERHLPIFETGQLTHLSIVNHVSAGSYQWLPLILMKNPKMVSLSFEGCTHCFDLFGTVLRTRDQIISWTRSCALKTVRFWNSKWSMSNFIMEVKFPDPLDPYNLLIDIDMLQYSEDVGRDGRRDMIDLLGHYGALVNDLTMSPAFNDEMAQVLDESTQEEGSSLRGLLIDCTSLTMAGLDYIDRIIERSKGLEQLRLRLSNLADKEQQERCKRLVKSYASRLNGLTRVGDAIEIEWTPELAQWLPLRQDLPELQVFDQPFAGEVSSECVQWIANMIGAHQGPKTFVNNPNRLVLPSSLLFSTPSPLSLSCTGSSFPTQESTAAAARTLGEIDLSYLRIKPESWRILIHAIDFSTLEILHLDHTNFDLELFKVLVDSIPTDNGTGLCLKALNIHETHLSTITGVSNEIATLQSLLHILRSKLPNLIVEGYVPYLVLSVELKKRRSRKGGKGRPGVTGAASSCRPYGTVSAVASIRSASASTNTLAAKNSNLKRRLE</sequence>
<reference evidence="1 2" key="1">
    <citation type="submission" date="2016-07" db="EMBL/GenBank/DDBJ databases">
        <title>Pervasive Adenine N6-methylation of Active Genes in Fungi.</title>
        <authorList>
            <consortium name="DOE Joint Genome Institute"/>
            <person name="Mondo S.J."/>
            <person name="Dannebaum R.O."/>
            <person name="Kuo R.C."/>
            <person name="Labutti K."/>
            <person name="Haridas S."/>
            <person name="Kuo A."/>
            <person name="Salamov A."/>
            <person name="Ahrendt S.R."/>
            <person name="Lipzen A."/>
            <person name="Sullivan W."/>
            <person name="Andreopoulos W.B."/>
            <person name="Clum A."/>
            <person name="Lindquist E."/>
            <person name="Daum C."/>
            <person name="Ramamoorthy G.K."/>
            <person name="Gryganskyi A."/>
            <person name="Culley D."/>
            <person name="Magnuson J.K."/>
            <person name="James T.Y."/>
            <person name="O'Malley M.A."/>
            <person name="Stajich J.E."/>
            <person name="Spatafora J.W."/>
            <person name="Visel A."/>
            <person name="Grigoriev I.V."/>
        </authorList>
    </citation>
    <scope>NUCLEOTIDE SEQUENCE [LARGE SCALE GENOMIC DNA]</scope>
    <source>
        <strain evidence="1 2">NRRL 3116</strain>
    </source>
</reference>
<dbReference type="Proteomes" id="UP000193648">
    <property type="component" value="Unassembled WGS sequence"/>
</dbReference>
<dbReference type="OrthoDB" id="2395959at2759"/>